<name>A0ABQ0MND8_9BACT</name>
<dbReference type="Gene3D" id="2.40.230.20">
    <property type="entry name" value="Nucleoside-specific channel-forming protein, Tsx-like"/>
    <property type="match status" value="1"/>
</dbReference>
<protein>
    <submittedName>
        <fullName evidence="1">Ion channel protein Tsx</fullName>
    </submittedName>
</protein>
<dbReference type="SUPFAM" id="SSF111364">
    <property type="entry name" value="Tsx-like channel"/>
    <property type="match status" value="1"/>
</dbReference>
<dbReference type="InterPro" id="IPR036777">
    <property type="entry name" value="Channel_Tsx-like_sf"/>
</dbReference>
<proteinExistence type="predicted"/>
<dbReference type="Proteomes" id="UP000194153">
    <property type="component" value="Unassembled WGS sequence"/>
</dbReference>
<comment type="caution">
    <text evidence="1">The sequence shown here is derived from an EMBL/GenBank/DDBJ whole genome shotgun (WGS) entry which is preliminary data.</text>
</comment>
<dbReference type="EMBL" id="BDQG01000001">
    <property type="protein sequence ID" value="GAW68489.1"/>
    <property type="molecule type" value="Genomic_DNA"/>
</dbReference>
<dbReference type="Pfam" id="PF16412">
    <property type="entry name" value="DUF5020"/>
    <property type="match status" value="1"/>
</dbReference>
<gene>
    <name evidence="1" type="ORF">GPEL0_01f4855</name>
</gene>
<reference evidence="2" key="1">
    <citation type="submission" date="2017-05" db="EMBL/GenBank/DDBJ databases">
        <title>Draft genome sequence of Geobacter pelophilus, a iron(III)-reducing bacteria.</title>
        <authorList>
            <person name="Aoyagi T."/>
            <person name="Koike H."/>
            <person name="Morita T."/>
            <person name="Sato Y."/>
            <person name="Habe H."/>
            <person name="Hori T."/>
        </authorList>
    </citation>
    <scope>NUCLEOTIDE SEQUENCE [LARGE SCALE GENOMIC DNA]</scope>
    <source>
        <strain evidence="2">Drf2</strain>
    </source>
</reference>
<keyword evidence="2" id="KW-1185">Reference proteome</keyword>
<organism evidence="1 2">
    <name type="scientific">Geoanaerobacter pelophilus</name>
    <dbReference type="NCBI Taxonomy" id="60036"/>
    <lineage>
        <taxon>Bacteria</taxon>
        <taxon>Pseudomonadati</taxon>
        <taxon>Thermodesulfobacteriota</taxon>
        <taxon>Desulfuromonadia</taxon>
        <taxon>Geobacterales</taxon>
        <taxon>Geobacteraceae</taxon>
        <taxon>Geoanaerobacter</taxon>
    </lineage>
</organism>
<sequence>MNQTEKCASFSRLLQQSKHGIQRREHLMKRSIRSSLSRSLKTVTLAVALLLPFAAPEKASAGAALWQETNLQYLWGDNFRIAPTGEKDNNQATITIEHADAWKYGDNFLFVDITNPTEDDISLYGEISPRLSLGKITGLDLSAPLIKDVLLAGTLEVGTYPSGGGFHNYLYGMGLSLNLPKFNFADLNLYVRNSMDKEGVTYQVTPAWQVPFNIGKASFVCEGFIDIAGSEGNSAFNIDAQPRLLLDAGKFWGSPGNLFVGTEFIYWRNKYGFSGINEYAPQVMVKWVL</sequence>
<accession>A0ABQ0MND8</accession>
<evidence type="ECO:0000313" key="1">
    <source>
        <dbReference type="EMBL" id="GAW68489.1"/>
    </source>
</evidence>
<evidence type="ECO:0000313" key="2">
    <source>
        <dbReference type="Proteomes" id="UP000194153"/>
    </source>
</evidence>